<reference evidence="11" key="6">
    <citation type="submission" date="2025-04" db="UniProtKB">
        <authorList>
            <consortium name="RefSeq"/>
        </authorList>
    </citation>
    <scope>IDENTIFICATION</scope>
</reference>
<feature type="region of interest" description="Disordered" evidence="2">
    <location>
        <begin position="241"/>
        <end position="263"/>
    </location>
</feature>
<dbReference type="SMART" id="SM00393">
    <property type="entry name" value="R3H"/>
    <property type="match status" value="1"/>
</dbReference>
<dbReference type="Gene3D" id="3.30.160.20">
    <property type="match status" value="2"/>
</dbReference>
<evidence type="ECO:0000256" key="1">
    <source>
        <dbReference type="ARBA" id="ARBA00010053"/>
    </source>
</evidence>
<dbReference type="PROSITE" id="PS51827">
    <property type="entry name" value="XTBD"/>
    <property type="match status" value="1"/>
</dbReference>
<dbReference type="OMA" id="SVLWTNH"/>
<feature type="region of interest" description="Disordered" evidence="2">
    <location>
        <begin position="97"/>
        <end position="120"/>
    </location>
</feature>
<dbReference type="PANTHER" id="PTHR48430:SF1">
    <property type="entry name" value="PARTNER OF XRN-2 PROTEIN 1"/>
    <property type="match status" value="1"/>
</dbReference>
<dbReference type="InterPro" id="IPR058828">
    <property type="entry name" value="DSRM_CARF/NKRF"/>
</dbReference>
<comment type="similarity">
    <text evidence="1">Belongs to the CARF family.</text>
</comment>
<dbReference type="InterPro" id="IPR000467">
    <property type="entry name" value="G_patch_dom"/>
</dbReference>
<dbReference type="Xenbase" id="XB-GENE-877251">
    <property type="gene designation" value="nkrf"/>
</dbReference>
<dbReference type="EMBL" id="CR942475">
    <property type="protein sequence ID" value="CAJ81865.1"/>
    <property type="molecule type" value="mRNA"/>
</dbReference>
<feature type="domain" description="XRN2-binding (XTBD)" evidence="5">
    <location>
        <begin position="16"/>
        <end position="105"/>
    </location>
</feature>
<dbReference type="FunFam" id="3.30.1370.50:FF:000004">
    <property type="entry name" value="NFKB repressing factor"/>
    <property type="match status" value="1"/>
</dbReference>
<dbReference type="GeneID" id="733948"/>
<evidence type="ECO:0000259" key="5">
    <source>
        <dbReference type="PROSITE" id="PS51827"/>
    </source>
</evidence>
<dbReference type="AlphaFoldDB" id="Q28C35"/>
<dbReference type="Gene3D" id="3.30.1370.50">
    <property type="entry name" value="R3H-like domain"/>
    <property type="match status" value="1"/>
</dbReference>
<dbReference type="Bgee" id="ENSXETG00000007438">
    <property type="expression patterns" value="Expressed in testis and 12 other cell types or tissues"/>
</dbReference>
<protein>
    <submittedName>
        <fullName evidence="11">NF-kappa-B-repressing factor</fullName>
    </submittedName>
    <submittedName>
        <fullName evidence="6 8">NFKB-repressing factor</fullName>
    </submittedName>
    <submittedName>
        <fullName evidence="7">Similar to nkrf (NF-kappaB repressing factor)</fullName>
    </submittedName>
    <submittedName>
        <fullName evidence="9">T-box transcription factor TBX2</fullName>
    </submittedName>
</protein>
<dbReference type="InterPro" id="IPR001374">
    <property type="entry name" value="R3H_dom"/>
</dbReference>
<dbReference type="PANTHER" id="PTHR48430">
    <property type="entry name" value="PARTNER OF XRN-2 PROTEIN 1"/>
    <property type="match status" value="1"/>
</dbReference>
<dbReference type="Ensembl" id="ENSXETT00000044410">
    <property type="protein sequence ID" value="ENSXETP00000044410"/>
    <property type="gene ID" value="ENSXETG00000020557"/>
</dbReference>
<dbReference type="GO" id="GO:0003676">
    <property type="term" value="F:nucleic acid binding"/>
    <property type="evidence" value="ECO:0007669"/>
    <property type="project" value="UniProtKB-UniRule"/>
</dbReference>
<evidence type="ECO:0000259" key="3">
    <source>
        <dbReference type="PROSITE" id="PS50174"/>
    </source>
</evidence>
<evidence type="ECO:0000313" key="8">
    <source>
        <dbReference type="Ensembl" id="ENSXETP00000016185"/>
    </source>
</evidence>
<dbReference type="Xenbase" id="XB-GENE-1018115">
    <property type="gene designation" value="tbx2"/>
</dbReference>
<reference evidence="6" key="2">
    <citation type="submission" date="2006-08" db="EMBL/GenBank/DDBJ databases">
        <authorList>
            <consortium name="NIH - Xenopus Gene Collection (XGC) project"/>
        </authorList>
    </citation>
    <scope>NUCLEOTIDE SEQUENCE [LARGE SCALE MRNA]</scope>
    <source>
        <tissue evidence="6">Testes</tissue>
    </source>
</reference>
<dbReference type="Pfam" id="PF01424">
    <property type="entry name" value="R3H"/>
    <property type="match status" value="1"/>
</dbReference>
<evidence type="ECO:0000313" key="11">
    <source>
        <dbReference type="RefSeq" id="NP_001039125.1"/>
    </source>
</evidence>
<dbReference type="Proteomes" id="UP000008143">
    <property type="component" value="Chromosome 8"/>
</dbReference>
<dbReference type="Pfam" id="PF11952">
    <property type="entry name" value="XTBD"/>
    <property type="match status" value="1"/>
</dbReference>
<dbReference type="SMART" id="SM00358">
    <property type="entry name" value="DSRM"/>
    <property type="match status" value="3"/>
</dbReference>
<dbReference type="OrthoDB" id="29523at2759"/>
<reference evidence="7" key="3">
    <citation type="submission" date="2006-10" db="EMBL/GenBank/DDBJ databases">
        <authorList>
            <person name="Amaya E."/>
            <person name="Ashurst J.L."/>
            <person name="Bonfield J.K."/>
            <person name="Croning M.D.R."/>
            <person name="Chen C-K."/>
            <person name="Davies R.M."/>
            <person name="Francis M.D."/>
            <person name="Garrett N."/>
            <person name="Gilchrist M.J."/>
            <person name="Grafham D.V."/>
            <person name="McLaren S.R."/>
            <person name="Papalopulu N."/>
            <person name="Rogers J."/>
            <person name="Smith J.C."/>
            <person name="Taylor R.G."/>
            <person name="Voigt J."/>
            <person name="Zorn A.M."/>
        </authorList>
    </citation>
    <scope>NUCLEOTIDE SEQUENCE</scope>
</reference>
<dbReference type="CTD" id="55922"/>
<dbReference type="Ensembl" id="ENSXETT00000016185">
    <property type="protein sequence ID" value="ENSXETP00000016185"/>
    <property type="gene ID" value="ENSXETG00000007438"/>
</dbReference>
<reference evidence="11" key="1">
    <citation type="journal article" date="2002" name="Dev. Dyn.">
        <title>Genetic and genomic tools for Xenopus research: The NIH Xenopus initiative.</title>
        <authorList>
            <person name="Klein S.L."/>
            <person name="Strausberg R.L."/>
            <person name="Wagner L."/>
            <person name="Pontius J."/>
            <person name="Clifton S.W."/>
            <person name="Richardson P."/>
        </authorList>
    </citation>
    <scope>NUCLEOTIDE SEQUENCE</scope>
</reference>
<sequence>MASCVKWDNGASRVSLEDFRQFHENDKQWAARSQFMARHLHLYPGPKIDQLIALSVVWSNIVFIGNRYGEKLTEKVHKMAEGIDIGEIPSFELVPGAKKTKRSEGTDAGEQPQKKFASRFGPRPRFEPVHFVVSSTQDETFQERSNCLDSQKQEQQGSGLPPDVFTTTSDTSDPEDCPEADSFHSDVVEDEGRHDSGNFMSKIEQSYSAKFNSHCSTTSKEFRHNVLDMWIGVNKQGRKGIGFVKPPKMSDKHGKGRGKSTLSGRTIHSLDKAAFINQLSAMVVQYMLQPTMKTDSKRIKYTFLLTHSIQSCKTNPEYIYAPLKDISPLDLPQNKKLPVDGFACEVRCQDIYLATGYSFSKNGARDRAAEQAVHLLLQRPLEVRKMNRKCGLKVGEDWVACQVDKPLKGLPPALKQENGSVGEMLPAGQQGAVPAKVGLSTKQWTEFIITENACDAIGILNNSATINKMTVEYKYTMISSCSWKCSVFVQGHCVAEGYGNKKNSKHAAAKEAVRILKDLHPDLPKTHCVQSTNNVPIKELKDIIVYANSINPVCTLNNTAQFNNITVDYVFERVTGDIWKCKVLMEKQFLAEAMGLKKTVKHEAAGAAVNILKQTQPVVVNNPKKGPDEDAISRNQIRGWSSDESFKQQIKEDNIGNQLLRKMGWKGGGLGKEGEGISEPISVKEQFSREGLGLTSNSHTINKRDIEKIIRNYAASYNQDDLTFSKELSNEERKYIHQISQKYGLKSKSHGHGNERFLVVSRKRNKQDLIHQLIQDGQVGSYALLMPQQKQ</sequence>
<dbReference type="KEGG" id="xtr:733948"/>
<dbReference type="PROSITE" id="PS50174">
    <property type="entry name" value="G_PATCH"/>
    <property type="match status" value="1"/>
</dbReference>
<feature type="domain" description="R3H" evidence="4">
    <location>
        <begin position="700"/>
        <end position="764"/>
    </location>
</feature>
<evidence type="ECO:0000313" key="12">
    <source>
        <dbReference type="Xenbase" id="XB-GENE-877251"/>
    </source>
</evidence>
<dbReference type="GeneTree" id="ENSGT00940000157256"/>
<reference evidence="8" key="4">
    <citation type="journal article" date="2010" name="Science">
        <title>The genome of the Western clawed frog Xenopus tropicalis.</title>
        <authorList>
            <person name="Hellsten U."/>
            <person name="Harland R.M."/>
            <person name="Gilchrist M.J."/>
            <person name="Hendrix D."/>
            <person name="Jurka J."/>
            <person name="Kapitonov V."/>
            <person name="Ovcharenko I."/>
            <person name="Putnam N.H."/>
            <person name="Shu S."/>
            <person name="Taher L."/>
            <person name="Blitz I.L."/>
            <person name="Blumberg B."/>
            <person name="Dichmann D.S."/>
            <person name="Dubchak I."/>
            <person name="Amaya E."/>
            <person name="Detter J.C."/>
            <person name="Fletcher R."/>
            <person name="Gerhard D.S."/>
            <person name="Goodstein D."/>
            <person name="Graves T."/>
            <person name="Grigoriev I.V."/>
            <person name="Grimwood J."/>
            <person name="Kawashima T."/>
            <person name="Lindquist E."/>
            <person name="Lucas S.M."/>
            <person name="Mead P.E."/>
            <person name="Mitros T."/>
            <person name="Ogino H."/>
            <person name="Ohta Y."/>
            <person name="Poliakov A.V."/>
            <person name="Pollet N."/>
            <person name="Robert J."/>
            <person name="Salamov A."/>
            <person name="Sater A.K."/>
            <person name="Schmutz J."/>
            <person name="Terry A."/>
            <person name="Vize P.D."/>
            <person name="Warren W.C."/>
            <person name="Wells D."/>
            <person name="Wills A."/>
            <person name="Wilson R.K."/>
            <person name="Zimmerman L.B."/>
            <person name="Zorn A.M."/>
            <person name="Grainger R."/>
            <person name="Grammer T."/>
            <person name="Khokha M.K."/>
            <person name="Richardson P.M."/>
            <person name="Rokhsar D.S."/>
        </authorList>
    </citation>
    <scope>NUCLEOTIDE SEQUENCE [LARGE SCALE GENOMIC DNA]</scope>
    <source>
        <strain evidence="8">Nigerian</strain>
    </source>
</reference>
<dbReference type="SMART" id="SM00443">
    <property type="entry name" value="G_patch"/>
    <property type="match status" value="1"/>
</dbReference>
<accession>Q28C35</accession>
<dbReference type="SUPFAM" id="SSF54768">
    <property type="entry name" value="dsRNA-binding domain-like"/>
    <property type="match status" value="3"/>
</dbReference>
<dbReference type="InterPro" id="IPR036867">
    <property type="entry name" value="R3H_dom_sf"/>
</dbReference>
<dbReference type="InterPro" id="IPR014720">
    <property type="entry name" value="dsRBD_dom"/>
</dbReference>
<evidence type="ECO:0000259" key="4">
    <source>
        <dbReference type="PROSITE" id="PS51061"/>
    </source>
</evidence>
<evidence type="ECO:0000256" key="2">
    <source>
        <dbReference type="SAM" id="MobiDB-lite"/>
    </source>
</evidence>
<name>Q28C35_XENTR</name>
<dbReference type="InterPro" id="IPR034071">
    <property type="entry name" value="R3H_NRF"/>
</dbReference>
<dbReference type="PROSITE" id="PS51061">
    <property type="entry name" value="R3H"/>
    <property type="match status" value="1"/>
</dbReference>
<evidence type="ECO:0000313" key="9">
    <source>
        <dbReference type="Ensembl" id="ENSXETP00000044410"/>
    </source>
</evidence>
<dbReference type="GeneTree" id="ENSGT00940000158439"/>
<dbReference type="Pfam" id="PF01585">
    <property type="entry name" value="G-patch"/>
    <property type="match status" value="1"/>
</dbReference>
<feature type="compositionally biased region" description="Polar residues" evidence="2">
    <location>
        <begin position="142"/>
        <end position="158"/>
    </location>
</feature>
<organism evidence="7">
    <name type="scientific">Xenopus tropicalis</name>
    <name type="common">Western clawed frog</name>
    <name type="synonym">Silurana tropicalis</name>
    <dbReference type="NCBI Taxonomy" id="8364"/>
    <lineage>
        <taxon>Eukaryota</taxon>
        <taxon>Metazoa</taxon>
        <taxon>Chordata</taxon>
        <taxon>Craniata</taxon>
        <taxon>Vertebrata</taxon>
        <taxon>Euteleostomi</taxon>
        <taxon>Amphibia</taxon>
        <taxon>Batrachia</taxon>
        <taxon>Anura</taxon>
        <taxon>Pipoidea</taxon>
        <taxon>Pipidae</taxon>
        <taxon>Xenopodinae</taxon>
        <taxon>Xenopus</taxon>
        <taxon>Silurana</taxon>
    </lineage>
</organism>
<dbReference type="STRING" id="8364.ENSXETP00000044410"/>
<dbReference type="Pfam" id="PF26535">
    <property type="entry name" value="DSRM_CARF"/>
    <property type="match status" value="1"/>
</dbReference>
<dbReference type="EMBL" id="BC121305">
    <property type="protein sequence ID" value="AAI21306.1"/>
    <property type="molecule type" value="mRNA"/>
</dbReference>
<evidence type="ECO:0000313" key="6">
    <source>
        <dbReference type="EMBL" id="AAI21306.1"/>
    </source>
</evidence>
<dbReference type="HOGENOM" id="CLU_025268_0_0_1"/>
<dbReference type="InterPro" id="IPR021859">
    <property type="entry name" value="XTBD"/>
</dbReference>
<dbReference type="FunFam" id="3.30.160.20:FF:000030">
    <property type="entry name" value="NFKB repressing factor"/>
    <property type="match status" value="1"/>
</dbReference>
<dbReference type="PaxDb" id="8364-ENSXETP00000059338"/>
<dbReference type="AGR" id="Xenbase:XB-GENE-877251"/>
<evidence type="ECO:0000313" key="7">
    <source>
        <dbReference type="EMBL" id="CAJ81865.1"/>
    </source>
</evidence>
<dbReference type="CDD" id="cd02640">
    <property type="entry name" value="R3H_NRF"/>
    <property type="match status" value="1"/>
</dbReference>
<dbReference type="DNASU" id="733948"/>
<dbReference type="SUPFAM" id="SSF82708">
    <property type="entry name" value="R3H domain"/>
    <property type="match status" value="1"/>
</dbReference>
<accession>F7C9T7</accession>
<feature type="domain" description="G-patch" evidence="3">
    <location>
        <begin position="652"/>
        <end position="697"/>
    </location>
</feature>
<gene>
    <name evidence="6 8 11 12" type="primary">nkrf</name>
    <name evidence="11" type="synonym">itba4</name>
    <name evidence="11" type="synonym">nrf</name>
    <name evidence="9" type="synonym">tbx2</name>
    <name evidence="7" type="ORF">TEgg058c19.1-001</name>
</gene>
<reference evidence="8" key="5">
    <citation type="submission" date="2011-06" db="UniProtKB">
        <authorList>
            <consortium name="Ensembl"/>
        </authorList>
    </citation>
    <scope>IDENTIFICATION</scope>
</reference>
<feature type="region of interest" description="Disordered" evidence="2">
    <location>
        <begin position="142"/>
        <end position="182"/>
    </location>
</feature>
<dbReference type="PaxDb" id="8364-ENSXETP00000060746"/>
<proteinExistence type="evidence at transcript level"/>
<dbReference type="RefSeq" id="NP_001039125.1">
    <property type="nucleotide sequence ID" value="NM_001045660.1"/>
</dbReference>
<keyword evidence="10" id="KW-1185">Reference proteome</keyword>
<evidence type="ECO:0000313" key="10">
    <source>
        <dbReference type="Proteomes" id="UP000008143"/>
    </source>
</evidence>